<feature type="domain" description="Peptidoglycan beta-N-acetylmuramidase NamZ C-terminal" evidence="2">
    <location>
        <begin position="246"/>
        <end position="384"/>
    </location>
</feature>
<dbReference type="EMBL" id="FQWD01000005">
    <property type="protein sequence ID" value="SHG96446.1"/>
    <property type="molecule type" value="Genomic_DNA"/>
</dbReference>
<dbReference type="OrthoDB" id="9801061at2"/>
<gene>
    <name evidence="3" type="ORF">SAMN05216361_3458</name>
</gene>
<evidence type="ECO:0000259" key="1">
    <source>
        <dbReference type="Pfam" id="PF07075"/>
    </source>
</evidence>
<dbReference type="InterPro" id="IPR048502">
    <property type="entry name" value="NamZ_N"/>
</dbReference>
<evidence type="ECO:0000259" key="2">
    <source>
        <dbReference type="Pfam" id="PF20732"/>
    </source>
</evidence>
<protein>
    <submittedName>
        <fullName evidence="3">Uncharacterized conserved protein YbbC, DUF1343 family</fullName>
    </submittedName>
</protein>
<dbReference type="PANTHER" id="PTHR42915:SF1">
    <property type="entry name" value="PEPTIDOGLYCAN BETA-N-ACETYLMURAMIDASE NAMZ"/>
    <property type="match status" value="1"/>
</dbReference>
<keyword evidence="4" id="KW-1185">Reference proteome</keyword>
<dbReference type="PIRSF" id="PIRSF016719">
    <property type="entry name" value="UCP016719"/>
    <property type="match status" value="1"/>
</dbReference>
<dbReference type="PANTHER" id="PTHR42915">
    <property type="entry name" value="HYPOTHETICAL 460 KDA PROTEIN IN FEUA-SIGW INTERGENIC REGION [PRECURSOR]"/>
    <property type="match status" value="1"/>
</dbReference>
<dbReference type="Gene3D" id="3.40.50.12170">
    <property type="entry name" value="Uncharacterised protein PF07075, DUF1343"/>
    <property type="match status" value="1"/>
</dbReference>
<feature type="domain" description="Peptidoglycan beta-N-acetylmuramidase NamZ N-terminal" evidence="1">
    <location>
        <begin position="43"/>
        <end position="241"/>
    </location>
</feature>
<dbReference type="Pfam" id="PF20732">
    <property type="entry name" value="NamZ_C"/>
    <property type="match status" value="1"/>
</dbReference>
<dbReference type="STRING" id="634436.SAMN05216361_3458"/>
<dbReference type="RefSeq" id="WP_073324392.1">
    <property type="nucleotide sequence ID" value="NZ_FQWD01000005.1"/>
</dbReference>
<dbReference type="GO" id="GO:0033922">
    <property type="term" value="F:peptidoglycan beta-N-acetylmuramidase activity"/>
    <property type="evidence" value="ECO:0007669"/>
    <property type="project" value="InterPro"/>
</dbReference>
<dbReference type="InterPro" id="IPR048503">
    <property type="entry name" value="NamZ_C"/>
</dbReference>
<name>A0A1M5P3P5_9ALTE</name>
<sequence>MKGRVQLIVVTLLTVLVSFSSQAIIVGAEQPAAYLPLLQGKQVGLVVNQTSRVRDQHLVDFLLSQHITITSVFAPEHGFRGNAGAGETISDGSDAKTGLPIRSLYGKTKKPTPAMLAGIDILVFDIQDVGARFYTYISTLHYVMEAAAEQGIAVLVLDRPNPNGRFVDGPVLDLAFQSFVGMHPIPLLHGMTVGELALMIRGEQWINSAQALSLTIVPVFDYRKTDRYVLPVPPSPNLPNEQAIRLYPSLCLFEATEISVGRGTPWPFQVIGHPDVALGEFAFTPVSMPESAPNPKHQDMQLQGLDLTGSTMEGFDISLLLTAIQAFKESDTPLIDRARFFDLLSGTDSLRKQLSKGDSLQAIRAGWQPALAEYQQRRQPYLLYPLT</sequence>
<evidence type="ECO:0000313" key="4">
    <source>
        <dbReference type="Proteomes" id="UP000184520"/>
    </source>
</evidence>
<dbReference type="Gene3D" id="3.90.1150.140">
    <property type="match status" value="1"/>
</dbReference>
<organism evidence="3 4">
    <name type="scientific">Marisediminitalea aggregata</name>
    <dbReference type="NCBI Taxonomy" id="634436"/>
    <lineage>
        <taxon>Bacteria</taxon>
        <taxon>Pseudomonadati</taxon>
        <taxon>Pseudomonadota</taxon>
        <taxon>Gammaproteobacteria</taxon>
        <taxon>Alteromonadales</taxon>
        <taxon>Alteromonadaceae</taxon>
        <taxon>Marisediminitalea</taxon>
    </lineage>
</organism>
<dbReference type="InterPro" id="IPR008302">
    <property type="entry name" value="NamZ"/>
</dbReference>
<evidence type="ECO:0000313" key="3">
    <source>
        <dbReference type="EMBL" id="SHG96446.1"/>
    </source>
</evidence>
<dbReference type="Pfam" id="PF07075">
    <property type="entry name" value="NamZ_N"/>
    <property type="match status" value="1"/>
</dbReference>
<reference evidence="4" key="1">
    <citation type="submission" date="2016-11" db="EMBL/GenBank/DDBJ databases">
        <authorList>
            <person name="Varghese N."/>
            <person name="Submissions S."/>
        </authorList>
    </citation>
    <scope>NUCLEOTIDE SEQUENCE [LARGE SCALE GENOMIC DNA]</scope>
    <source>
        <strain evidence="4">CGMCC 1.8995</strain>
    </source>
</reference>
<dbReference type="AlphaFoldDB" id="A0A1M5P3P5"/>
<accession>A0A1M5P3P5</accession>
<proteinExistence type="predicted"/>
<dbReference type="Proteomes" id="UP000184520">
    <property type="component" value="Unassembled WGS sequence"/>
</dbReference>